<protein>
    <submittedName>
        <fullName evidence="2">Uncharacterized protein</fullName>
    </submittedName>
</protein>
<name>A0A9Q1ILC8_SYNKA</name>
<evidence type="ECO:0000313" key="3">
    <source>
        <dbReference type="Proteomes" id="UP001152622"/>
    </source>
</evidence>
<keyword evidence="3" id="KW-1185">Reference proteome</keyword>
<feature type="region of interest" description="Disordered" evidence="1">
    <location>
        <begin position="1"/>
        <end position="121"/>
    </location>
</feature>
<accession>A0A9Q1ILC8</accession>
<dbReference type="Proteomes" id="UP001152622">
    <property type="component" value="Chromosome 12"/>
</dbReference>
<gene>
    <name evidence="2" type="ORF">SKAU_G00291000</name>
</gene>
<proteinExistence type="predicted"/>
<reference evidence="2" key="1">
    <citation type="journal article" date="2023" name="Science">
        <title>Genome structures resolve the early diversification of teleost fishes.</title>
        <authorList>
            <person name="Parey E."/>
            <person name="Louis A."/>
            <person name="Montfort J."/>
            <person name="Bouchez O."/>
            <person name="Roques C."/>
            <person name="Iampietro C."/>
            <person name="Lluch J."/>
            <person name="Castinel A."/>
            <person name="Donnadieu C."/>
            <person name="Desvignes T."/>
            <person name="Floi Bucao C."/>
            <person name="Jouanno E."/>
            <person name="Wen M."/>
            <person name="Mejri S."/>
            <person name="Dirks R."/>
            <person name="Jansen H."/>
            <person name="Henkel C."/>
            <person name="Chen W.J."/>
            <person name="Zahm M."/>
            <person name="Cabau C."/>
            <person name="Klopp C."/>
            <person name="Thompson A.W."/>
            <person name="Robinson-Rechavi M."/>
            <person name="Braasch I."/>
            <person name="Lecointre G."/>
            <person name="Bobe J."/>
            <person name="Postlethwait J.H."/>
            <person name="Berthelot C."/>
            <person name="Roest Crollius H."/>
            <person name="Guiguen Y."/>
        </authorList>
    </citation>
    <scope>NUCLEOTIDE SEQUENCE</scope>
    <source>
        <strain evidence="2">WJC10195</strain>
    </source>
</reference>
<feature type="compositionally biased region" description="Basic and acidic residues" evidence="1">
    <location>
        <begin position="51"/>
        <end position="64"/>
    </location>
</feature>
<comment type="caution">
    <text evidence="2">The sequence shown here is derived from an EMBL/GenBank/DDBJ whole genome shotgun (WGS) entry which is preliminary data.</text>
</comment>
<evidence type="ECO:0000256" key="1">
    <source>
        <dbReference type="SAM" id="MobiDB-lite"/>
    </source>
</evidence>
<evidence type="ECO:0000313" key="2">
    <source>
        <dbReference type="EMBL" id="KAJ8344907.1"/>
    </source>
</evidence>
<organism evidence="2 3">
    <name type="scientific">Synaphobranchus kaupii</name>
    <name type="common">Kaup's arrowtooth eel</name>
    <dbReference type="NCBI Taxonomy" id="118154"/>
    <lineage>
        <taxon>Eukaryota</taxon>
        <taxon>Metazoa</taxon>
        <taxon>Chordata</taxon>
        <taxon>Craniata</taxon>
        <taxon>Vertebrata</taxon>
        <taxon>Euteleostomi</taxon>
        <taxon>Actinopterygii</taxon>
        <taxon>Neopterygii</taxon>
        <taxon>Teleostei</taxon>
        <taxon>Anguilliformes</taxon>
        <taxon>Synaphobranchidae</taxon>
        <taxon>Synaphobranchus</taxon>
    </lineage>
</organism>
<sequence length="121" mass="13113">MPNLIPPVCPALIKRDTTEQEHSSAANEYKFPSPLPPSPNQHYATSAGNRETTRDRLPHAEPHSRANTCPAGVRNRDVHGRRPVRVPADGRVQPSCSDPPRVGDGVKRRNTPSPSGTGSSH</sequence>
<feature type="compositionally biased region" description="Polar residues" evidence="1">
    <location>
        <begin position="40"/>
        <end position="50"/>
    </location>
</feature>
<dbReference type="EMBL" id="JAINUF010000012">
    <property type="protein sequence ID" value="KAJ8344907.1"/>
    <property type="molecule type" value="Genomic_DNA"/>
</dbReference>
<feature type="compositionally biased region" description="Basic and acidic residues" evidence="1">
    <location>
        <begin position="13"/>
        <end position="22"/>
    </location>
</feature>
<feature type="compositionally biased region" description="Polar residues" evidence="1">
    <location>
        <begin position="111"/>
        <end position="121"/>
    </location>
</feature>
<dbReference type="AlphaFoldDB" id="A0A9Q1ILC8"/>